<keyword evidence="2" id="KW-0274">FAD</keyword>
<dbReference type="InterPro" id="IPR006094">
    <property type="entry name" value="Oxid_FAD_bind_N"/>
</dbReference>
<dbReference type="GO" id="GO:0080049">
    <property type="term" value="F:L-gulono-1,4-lactone dehydrogenase activity"/>
    <property type="evidence" value="ECO:0007669"/>
    <property type="project" value="TreeGrafter"/>
</dbReference>
<keyword evidence="3" id="KW-0560">Oxidoreductase</keyword>
<dbReference type="InterPro" id="IPR007173">
    <property type="entry name" value="ALO_C"/>
</dbReference>
<dbReference type="EMBL" id="MKIP01000059">
    <property type="protein sequence ID" value="OLP57779.1"/>
    <property type="molecule type" value="Genomic_DNA"/>
</dbReference>
<dbReference type="SUPFAM" id="SSF56176">
    <property type="entry name" value="FAD-binding/transporter-associated domain-like"/>
    <property type="match status" value="1"/>
</dbReference>
<dbReference type="InterPro" id="IPR016171">
    <property type="entry name" value="Vanillyl_alc_oxidase_C-sub2"/>
</dbReference>
<feature type="domain" description="FAD-binding PCMH-type" evidence="4">
    <location>
        <begin position="13"/>
        <end position="176"/>
    </location>
</feature>
<comment type="caution">
    <text evidence="5">The sequence shown here is derived from an EMBL/GenBank/DDBJ whole genome shotgun (WGS) entry which is preliminary data.</text>
</comment>
<dbReference type="GO" id="GO:0016020">
    <property type="term" value="C:membrane"/>
    <property type="evidence" value="ECO:0007669"/>
    <property type="project" value="InterPro"/>
</dbReference>
<dbReference type="PANTHER" id="PTHR43762">
    <property type="entry name" value="L-GULONOLACTONE OXIDASE"/>
    <property type="match status" value="1"/>
</dbReference>
<dbReference type="InterPro" id="IPR036318">
    <property type="entry name" value="FAD-bd_PCMH-like_sf"/>
</dbReference>
<dbReference type="Gene3D" id="1.10.45.10">
    <property type="entry name" value="Vanillyl-alcohol Oxidase, Chain A, domain 4"/>
    <property type="match status" value="1"/>
</dbReference>
<reference evidence="5 6" key="1">
    <citation type="submission" date="2016-09" db="EMBL/GenBank/DDBJ databases">
        <title>Rhizobium sp. nov., a novel species isolated from the rice rhizosphere.</title>
        <authorList>
            <person name="Zhao J."/>
            <person name="Zhang X."/>
        </authorList>
    </citation>
    <scope>NUCLEOTIDE SEQUENCE [LARGE SCALE GENOMIC DNA]</scope>
    <source>
        <strain evidence="5 6">1.7048</strain>
    </source>
</reference>
<dbReference type="AlphaFoldDB" id="A0A1Q9AQX5"/>
<evidence type="ECO:0000256" key="3">
    <source>
        <dbReference type="ARBA" id="ARBA00023002"/>
    </source>
</evidence>
<dbReference type="Gene3D" id="3.30.465.10">
    <property type="match status" value="1"/>
</dbReference>
<dbReference type="Pfam" id="PF01565">
    <property type="entry name" value="FAD_binding_4"/>
    <property type="match status" value="1"/>
</dbReference>
<evidence type="ECO:0000256" key="2">
    <source>
        <dbReference type="ARBA" id="ARBA00022827"/>
    </source>
</evidence>
<dbReference type="OrthoDB" id="9800184at2"/>
<dbReference type="GO" id="GO:0071949">
    <property type="term" value="F:FAD binding"/>
    <property type="evidence" value="ECO:0007669"/>
    <property type="project" value="InterPro"/>
</dbReference>
<dbReference type="Gene3D" id="3.30.70.2530">
    <property type="match status" value="1"/>
</dbReference>
<dbReference type="PANTHER" id="PTHR43762:SF1">
    <property type="entry name" value="D-ARABINONO-1,4-LACTONE OXIDASE"/>
    <property type="match status" value="1"/>
</dbReference>
<keyword evidence="1" id="KW-0285">Flavoprotein</keyword>
<sequence length="414" mass="45728">MKTIPQYNWSGSFHYGFRDWHVPASIEALQELVAKAPRIKVLGSRHSFNGIADGEVGLSLSALPLDLEVAADGRSVTIAAHATYGQLAQLLAEKGLALHNLASLPHISIAGAIATATHGSGRRQGNLATAVAGLEILQADGQLLRFRRGEPDFEGAVVHLGALGILTRVTLETEPAYSVAQSVYEGLSWQRIFSDFDAIMDTGYSVSIFTDWDDLGGRIWVKRRVPAGDFPDEIAGARRVQGKRHVLTGLDPANTTEQEGLPGLWSDRLPHFKMGFLPSSGEEIQSEFHIPRQHGVAAIEALAGIRAEFAHLAYTSEFRTVAADLLWLSPQFEQDTVSIHFTWHRRPQEVAEAVRRVEAALSPFVPRPHWGKVFTEGRFEALYPKLPAFRALRERLDPQGKFFNAWLERHILDA</sequence>
<evidence type="ECO:0000313" key="6">
    <source>
        <dbReference type="Proteomes" id="UP000186364"/>
    </source>
</evidence>
<keyword evidence="6" id="KW-1185">Reference proteome</keyword>
<dbReference type="InterPro" id="IPR016167">
    <property type="entry name" value="FAD-bd_PCMH_sub1"/>
</dbReference>
<dbReference type="InterPro" id="IPR016166">
    <property type="entry name" value="FAD-bd_PCMH"/>
</dbReference>
<evidence type="ECO:0000259" key="4">
    <source>
        <dbReference type="PROSITE" id="PS51387"/>
    </source>
</evidence>
<evidence type="ECO:0000256" key="1">
    <source>
        <dbReference type="ARBA" id="ARBA00022630"/>
    </source>
</evidence>
<dbReference type="PROSITE" id="PS51387">
    <property type="entry name" value="FAD_PCMH"/>
    <property type="match status" value="1"/>
</dbReference>
<dbReference type="Pfam" id="PF04030">
    <property type="entry name" value="ALO"/>
    <property type="match status" value="1"/>
</dbReference>
<dbReference type="Gene3D" id="3.30.70.2520">
    <property type="match status" value="1"/>
</dbReference>
<dbReference type="InterPro" id="IPR010031">
    <property type="entry name" value="FAD_lactone_oxidase-like"/>
</dbReference>
<organism evidence="5 6">
    <name type="scientific">Xaviernesmea oryzae</name>
    <dbReference type="NCBI Taxonomy" id="464029"/>
    <lineage>
        <taxon>Bacteria</taxon>
        <taxon>Pseudomonadati</taxon>
        <taxon>Pseudomonadota</taxon>
        <taxon>Alphaproteobacteria</taxon>
        <taxon>Hyphomicrobiales</taxon>
        <taxon>Rhizobiaceae</taxon>
        <taxon>Rhizobium/Agrobacterium group</taxon>
        <taxon>Xaviernesmea</taxon>
    </lineage>
</organism>
<dbReference type="InterPro" id="IPR016169">
    <property type="entry name" value="FAD-bd_PCMH_sub2"/>
</dbReference>
<dbReference type="Proteomes" id="UP000186364">
    <property type="component" value="Unassembled WGS sequence"/>
</dbReference>
<dbReference type="PIRSF" id="PIRSF000136">
    <property type="entry name" value="LGO_GLO"/>
    <property type="match status" value="1"/>
</dbReference>
<gene>
    <name evidence="5" type="ORF">BJF93_13050</name>
</gene>
<dbReference type="RefSeq" id="WP_075629683.1">
    <property type="nucleotide sequence ID" value="NZ_FOAM01000007.1"/>
</dbReference>
<dbReference type="GO" id="GO:0003885">
    <property type="term" value="F:D-arabinono-1,4-lactone oxidase activity"/>
    <property type="evidence" value="ECO:0007669"/>
    <property type="project" value="InterPro"/>
</dbReference>
<dbReference type="Gene3D" id="3.30.43.10">
    <property type="entry name" value="Uridine Diphospho-n-acetylenolpyruvylglucosamine Reductase, domain 2"/>
    <property type="match status" value="1"/>
</dbReference>
<proteinExistence type="predicted"/>
<evidence type="ECO:0000313" key="5">
    <source>
        <dbReference type="EMBL" id="OLP57779.1"/>
    </source>
</evidence>
<accession>A0A1Q9AQX5</accession>
<name>A0A1Q9AQX5_9HYPH</name>
<protein>
    <submittedName>
        <fullName evidence="5">Dehydrogenase</fullName>
    </submittedName>
</protein>